<evidence type="ECO:0000313" key="1">
    <source>
        <dbReference type="EMBL" id="MBF6638848.1"/>
    </source>
</evidence>
<sequence length="87" mass="9674">MAKLILPKQLMQDTTLTDEFVCPALTLGQALESLVQSYPMLKTQIFNNDSTVRNFVNIFVNDEMIDDLTMPVQENSRIQIIAAVAGG</sequence>
<name>A0AA41BYM1_9GAMM</name>
<dbReference type="PANTHER" id="PTHR38031">
    <property type="entry name" value="SULFUR CARRIER PROTEIN SLR0821-RELATED"/>
    <property type="match status" value="1"/>
</dbReference>
<dbReference type="InterPro" id="IPR003749">
    <property type="entry name" value="ThiS/MoaD-like"/>
</dbReference>
<dbReference type="InterPro" id="IPR016155">
    <property type="entry name" value="Mopterin_synth/thiamin_S_b"/>
</dbReference>
<comment type="caution">
    <text evidence="1">The sequence shown here is derived from an EMBL/GenBank/DDBJ whole genome shotgun (WGS) entry which is preliminary data.</text>
</comment>
<gene>
    <name evidence="1" type="ORF">ITX54_19465</name>
</gene>
<dbReference type="EMBL" id="JADMKS010000008">
    <property type="protein sequence ID" value="MBF6638848.1"/>
    <property type="molecule type" value="Genomic_DNA"/>
</dbReference>
<dbReference type="Gene3D" id="3.10.20.30">
    <property type="match status" value="1"/>
</dbReference>
<dbReference type="Proteomes" id="UP000705283">
    <property type="component" value="Unassembled WGS sequence"/>
</dbReference>
<accession>A0AA41BYM1</accession>
<dbReference type="InterPro" id="IPR012675">
    <property type="entry name" value="Beta-grasp_dom_sf"/>
</dbReference>
<evidence type="ECO:0000313" key="2">
    <source>
        <dbReference type="Proteomes" id="UP000705283"/>
    </source>
</evidence>
<dbReference type="InterPro" id="IPR052045">
    <property type="entry name" value="Sulfur_Carrier/Prot_Modifier"/>
</dbReference>
<organism evidence="1 2">
    <name type="scientific">Rouxiella silvae</name>
    <dbReference type="NCBI Taxonomy" id="1646373"/>
    <lineage>
        <taxon>Bacteria</taxon>
        <taxon>Pseudomonadati</taxon>
        <taxon>Pseudomonadota</taxon>
        <taxon>Gammaproteobacteria</taxon>
        <taxon>Enterobacterales</taxon>
        <taxon>Yersiniaceae</taxon>
        <taxon>Rouxiella</taxon>
    </lineage>
</organism>
<dbReference type="SUPFAM" id="SSF54285">
    <property type="entry name" value="MoaD/ThiS"/>
    <property type="match status" value="1"/>
</dbReference>
<reference evidence="1" key="2">
    <citation type="submission" date="2022-09" db="EMBL/GenBank/DDBJ databases">
        <title>Rouxiella aceris sp. nov., isolated from tree sap and emended description of the genus Rhouxiella.</title>
        <authorList>
            <person name="Kim I.S."/>
        </authorList>
    </citation>
    <scope>NUCLEOTIDE SEQUENCE</scope>
    <source>
        <strain evidence="1">SAP-2</strain>
    </source>
</reference>
<dbReference type="AlphaFoldDB" id="A0AA41BYM1"/>
<proteinExistence type="predicted"/>
<dbReference type="CDD" id="cd17040">
    <property type="entry name" value="Ubl_MoaD_like"/>
    <property type="match status" value="1"/>
</dbReference>
<dbReference type="RefSeq" id="WP_194978614.1">
    <property type="nucleotide sequence ID" value="NZ_JADMKS010000008.1"/>
</dbReference>
<dbReference type="PANTHER" id="PTHR38031:SF1">
    <property type="entry name" value="SULFUR CARRIER PROTEIN CYSO"/>
    <property type="match status" value="1"/>
</dbReference>
<reference evidence="1" key="1">
    <citation type="submission" date="2020-11" db="EMBL/GenBank/DDBJ databases">
        <authorList>
            <person name="Lee S.D."/>
        </authorList>
    </citation>
    <scope>NUCLEOTIDE SEQUENCE</scope>
    <source>
        <strain evidence="1">SAP-2</strain>
    </source>
</reference>
<protein>
    <submittedName>
        <fullName evidence="1">MoaD/ThiS family protein</fullName>
    </submittedName>
</protein>
<dbReference type="Pfam" id="PF02597">
    <property type="entry name" value="ThiS"/>
    <property type="match status" value="1"/>
</dbReference>